<name>A0A1D1Z7R0_9ARAE</name>
<feature type="non-terminal residue" evidence="2">
    <location>
        <position position="221"/>
    </location>
</feature>
<dbReference type="PANTHER" id="PTHR47186:SF49">
    <property type="entry name" value="NB-ARC DOMAIN-CONTAINING PROTEIN"/>
    <property type="match status" value="1"/>
</dbReference>
<accession>A0A1D1Z7R0</accession>
<proteinExistence type="predicted"/>
<gene>
    <name evidence="2" type="primary">RPPL1_95</name>
    <name evidence="2" type="ORF">g.67560</name>
</gene>
<protein>
    <submittedName>
        <fullName evidence="2">Putative disease resistance RPP13-like protein 1</fullName>
    </submittedName>
</protein>
<dbReference type="Pfam" id="PF25019">
    <property type="entry name" value="LRR_R13L1-DRL21"/>
    <property type="match status" value="1"/>
</dbReference>
<dbReference type="SUPFAM" id="SSF52058">
    <property type="entry name" value="L domain-like"/>
    <property type="match status" value="1"/>
</dbReference>
<dbReference type="AlphaFoldDB" id="A0A1D1Z7R0"/>
<sequence>EALLANLKDKVYLEELDLRWERERGNNEGGIRSSDSQVLEGLCPPPNLKELTITRNLGDQPPTWMKDQHQLSYVRLDGCSYWKCLPPLGHLPLLKRLDLSGAKAVKKVGPEFFCVSEHSSRRSEDAFPHLNYLSISNMDQWEGWDYRPVGRVFPSLQVLYLDDCRKLTSLSPMLRHVTTLTELNILRCAQLASLEEDDGEWMFASLRRLKIQWCPKLTSLS</sequence>
<dbReference type="PANTHER" id="PTHR47186">
    <property type="entry name" value="LEUCINE-RICH REPEAT-CONTAINING PROTEIN 57"/>
    <property type="match status" value="1"/>
</dbReference>
<feature type="non-terminal residue" evidence="2">
    <location>
        <position position="1"/>
    </location>
</feature>
<evidence type="ECO:0000313" key="2">
    <source>
        <dbReference type="EMBL" id="JAT62937.1"/>
    </source>
</evidence>
<organism evidence="2">
    <name type="scientific">Anthurium amnicola</name>
    <dbReference type="NCBI Taxonomy" id="1678845"/>
    <lineage>
        <taxon>Eukaryota</taxon>
        <taxon>Viridiplantae</taxon>
        <taxon>Streptophyta</taxon>
        <taxon>Embryophyta</taxon>
        <taxon>Tracheophyta</taxon>
        <taxon>Spermatophyta</taxon>
        <taxon>Magnoliopsida</taxon>
        <taxon>Liliopsida</taxon>
        <taxon>Araceae</taxon>
        <taxon>Pothoideae</taxon>
        <taxon>Potheae</taxon>
        <taxon>Anthurium</taxon>
    </lineage>
</organism>
<feature type="domain" description="R13L1/DRL21-like LRR repeat region" evidence="1">
    <location>
        <begin position="2"/>
        <end position="100"/>
    </location>
</feature>
<evidence type="ECO:0000259" key="1">
    <source>
        <dbReference type="Pfam" id="PF25019"/>
    </source>
</evidence>
<dbReference type="EMBL" id="GDJX01004999">
    <property type="protein sequence ID" value="JAT62937.1"/>
    <property type="molecule type" value="Transcribed_RNA"/>
</dbReference>
<dbReference type="InterPro" id="IPR032675">
    <property type="entry name" value="LRR_dom_sf"/>
</dbReference>
<dbReference type="InterPro" id="IPR056789">
    <property type="entry name" value="LRR_R13L1-DRL21"/>
</dbReference>
<dbReference type="Gene3D" id="3.80.10.10">
    <property type="entry name" value="Ribonuclease Inhibitor"/>
    <property type="match status" value="2"/>
</dbReference>
<reference evidence="2" key="1">
    <citation type="submission" date="2015-07" db="EMBL/GenBank/DDBJ databases">
        <title>Transcriptome Assembly of Anthurium amnicola.</title>
        <authorList>
            <person name="Suzuki J."/>
        </authorList>
    </citation>
    <scope>NUCLEOTIDE SEQUENCE</scope>
</reference>